<feature type="region of interest" description="Disordered" evidence="1">
    <location>
        <begin position="1"/>
        <end position="27"/>
    </location>
</feature>
<organism evidence="2 3">
    <name type="scientific">Sphaeramia orbicularis</name>
    <name type="common">orbiculate cardinalfish</name>
    <dbReference type="NCBI Taxonomy" id="375764"/>
    <lineage>
        <taxon>Eukaryota</taxon>
        <taxon>Metazoa</taxon>
        <taxon>Chordata</taxon>
        <taxon>Craniata</taxon>
        <taxon>Vertebrata</taxon>
        <taxon>Euteleostomi</taxon>
        <taxon>Actinopterygii</taxon>
        <taxon>Neopterygii</taxon>
        <taxon>Teleostei</taxon>
        <taxon>Neoteleostei</taxon>
        <taxon>Acanthomorphata</taxon>
        <taxon>Gobiaria</taxon>
        <taxon>Kurtiformes</taxon>
        <taxon>Apogonoidei</taxon>
        <taxon>Apogonidae</taxon>
        <taxon>Apogoninae</taxon>
        <taxon>Sphaeramia</taxon>
    </lineage>
</organism>
<dbReference type="Proteomes" id="UP000472271">
    <property type="component" value="Chromosome 9"/>
</dbReference>
<sequence>MSSDEEEPTSPVLPKDSDHGSSVSSDLQLEPLKTQIWHQNMENIMHMFMYLIFPVYKLV</sequence>
<name>A0A673C131_9TELE</name>
<evidence type="ECO:0000313" key="3">
    <source>
        <dbReference type="Proteomes" id="UP000472271"/>
    </source>
</evidence>
<accession>A0A673C131</accession>
<keyword evidence="3" id="KW-1185">Reference proteome</keyword>
<proteinExistence type="predicted"/>
<reference evidence="2" key="3">
    <citation type="submission" date="2025-09" db="UniProtKB">
        <authorList>
            <consortium name="Ensembl"/>
        </authorList>
    </citation>
    <scope>IDENTIFICATION</scope>
</reference>
<dbReference type="Ensembl" id="ENSSORT00005048130.1">
    <property type="protein sequence ID" value="ENSSORP00005046959.1"/>
    <property type="gene ID" value="ENSSORG00005021493.1"/>
</dbReference>
<reference evidence="2" key="1">
    <citation type="submission" date="2019-06" db="EMBL/GenBank/DDBJ databases">
        <authorList>
            <consortium name="Wellcome Sanger Institute Data Sharing"/>
        </authorList>
    </citation>
    <scope>NUCLEOTIDE SEQUENCE [LARGE SCALE GENOMIC DNA]</scope>
</reference>
<evidence type="ECO:0000256" key="1">
    <source>
        <dbReference type="SAM" id="MobiDB-lite"/>
    </source>
</evidence>
<reference evidence="2" key="2">
    <citation type="submission" date="2025-08" db="UniProtKB">
        <authorList>
            <consortium name="Ensembl"/>
        </authorList>
    </citation>
    <scope>IDENTIFICATION</scope>
</reference>
<dbReference type="InParanoid" id="A0A673C131"/>
<dbReference type="AlphaFoldDB" id="A0A673C131"/>
<evidence type="ECO:0000313" key="2">
    <source>
        <dbReference type="Ensembl" id="ENSSORP00005046959.1"/>
    </source>
</evidence>
<protein>
    <submittedName>
        <fullName evidence="2">Uncharacterized protein</fullName>
    </submittedName>
</protein>